<dbReference type="EMBL" id="RBKT01000001">
    <property type="protein sequence ID" value="RKR90658.1"/>
    <property type="molecule type" value="Genomic_DNA"/>
</dbReference>
<protein>
    <submittedName>
        <fullName evidence="3">Peptidoglycan/LPS O-acetylase OafA/YrhL</fullName>
    </submittedName>
</protein>
<name>A0A495JQ65_9ACTN</name>
<dbReference type="GO" id="GO:0009103">
    <property type="term" value="P:lipopolysaccharide biosynthetic process"/>
    <property type="evidence" value="ECO:0007669"/>
    <property type="project" value="TreeGrafter"/>
</dbReference>
<sequence>MRQRLYEVDLLRIIAAVAVVVFHYTFSAWMQGLTPVKFPLAGEFSRYGYLGVDLFFVISGFVVLLSAWGRTPQQFVVSRIVRLYPAFWVAVTLTAVVSVVSGKFAVSLFQYLANLTMFNAAANVENIDVVYWTLWAELRFYLVVFVMALIGLTQRRVLLVLWGWLALTGLMELGVLPGAADLLLQTTFSHYFIAGMALGLIYRFGMSWELAAILILSYANAVYRGIGFAADVAERYKTDFHQWVIVGVIWAIFMIMLLVALKATSTLGRPWFSVAGSLTYPLYLVHAHIGFVVLAWLGPKVAPYAGMKWVLVVGLIAVMGVLAYAIHALVERPVAPPLKRVLNRIARIPERPAGQQPAQGGAPVSR</sequence>
<evidence type="ECO:0000313" key="4">
    <source>
        <dbReference type="Proteomes" id="UP000277671"/>
    </source>
</evidence>
<feature type="transmembrane region" description="Helical" evidence="1">
    <location>
        <begin position="129"/>
        <end position="150"/>
    </location>
</feature>
<organism evidence="3 4">
    <name type="scientific">Micromonospora pisi</name>
    <dbReference type="NCBI Taxonomy" id="589240"/>
    <lineage>
        <taxon>Bacteria</taxon>
        <taxon>Bacillati</taxon>
        <taxon>Actinomycetota</taxon>
        <taxon>Actinomycetes</taxon>
        <taxon>Micromonosporales</taxon>
        <taxon>Micromonosporaceae</taxon>
        <taxon>Micromonospora</taxon>
    </lineage>
</organism>
<dbReference type="GO" id="GO:0016747">
    <property type="term" value="F:acyltransferase activity, transferring groups other than amino-acyl groups"/>
    <property type="evidence" value="ECO:0007669"/>
    <property type="project" value="InterPro"/>
</dbReference>
<accession>A0A495JQ65</accession>
<keyword evidence="4" id="KW-1185">Reference proteome</keyword>
<proteinExistence type="predicted"/>
<dbReference type="Proteomes" id="UP000277671">
    <property type="component" value="Unassembled WGS sequence"/>
</dbReference>
<evidence type="ECO:0000313" key="3">
    <source>
        <dbReference type="EMBL" id="RKR90658.1"/>
    </source>
</evidence>
<dbReference type="InterPro" id="IPR002656">
    <property type="entry name" value="Acyl_transf_3_dom"/>
</dbReference>
<dbReference type="PANTHER" id="PTHR23028">
    <property type="entry name" value="ACETYLTRANSFERASE"/>
    <property type="match status" value="1"/>
</dbReference>
<dbReference type="RefSeq" id="WP_170208674.1">
    <property type="nucleotide sequence ID" value="NZ_RBKT01000001.1"/>
</dbReference>
<feature type="domain" description="Acyltransferase 3" evidence="2">
    <location>
        <begin position="6"/>
        <end position="325"/>
    </location>
</feature>
<keyword evidence="1" id="KW-0812">Transmembrane</keyword>
<dbReference type="AlphaFoldDB" id="A0A495JQ65"/>
<feature type="transmembrane region" description="Helical" evidence="1">
    <location>
        <begin position="9"/>
        <end position="26"/>
    </location>
</feature>
<comment type="caution">
    <text evidence="3">The sequence shown here is derived from an EMBL/GenBank/DDBJ whole genome shotgun (WGS) entry which is preliminary data.</text>
</comment>
<feature type="transmembrane region" description="Helical" evidence="1">
    <location>
        <begin position="46"/>
        <end position="65"/>
    </location>
</feature>
<dbReference type="GO" id="GO:0016020">
    <property type="term" value="C:membrane"/>
    <property type="evidence" value="ECO:0007669"/>
    <property type="project" value="TreeGrafter"/>
</dbReference>
<feature type="transmembrane region" description="Helical" evidence="1">
    <location>
        <begin position="309"/>
        <end position="330"/>
    </location>
</feature>
<evidence type="ECO:0000259" key="2">
    <source>
        <dbReference type="Pfam" id="PF01757"/>
    </source>
</evidence>
<keyword evidence="1" id="KW-0472">Membrane</keyword>
<feature type="transmembrane region" description="Helical" evidence="1">
    <location>
        <begin position="240"/>
        <end position="259"/>
    </location>
</feature>
<dbReference type="InterPro" id="IPR050879">
    <property type="entry name" value="Acyltransferase_3"/>
</dbReference>
<feature type="transmembrane region" description="Helical" evidence="1">
    <location>
        <begin position="157"/>
        <end position="176"/>
    </location>
</feature>
<gene>
    <name evidence="3" type="ORF">BDK92_5036</name>
</gene>
<feature type="transmembrane region" description="Helical" evidence="1">
    <location>
        <begin position="86"/>
        <end position="109"/>
    </location>
</feature>
<feature type="transmembrane region" description="Helical" evidence="1">
    <location>
        <begin position="208"/>
        <end position="228"/>
    </location>
</feature>
<dbReference type="Pfam" id="PF01757">
    <property type="entry name" value="Acyl_transf_3"/>
    <property type="match status" value="1"/>
</dbReference>
<feature type="transmembrane region" description="Helical" evidence="1">
    <location>
        <begin position="271"/>
        <end position="297"/>
    </location>
</feature>
<reference evidence="3 4" key="1">
    <citation type="submission" date="2018-10" db="EMBL/GenBank/DDBJ databases">
        <title>Sequencing the genomes of 1000 actinobacteria strains.</title>
        <authorList>
            <person name="Klenk H.-P."/>
        </authorList>
    </citation>
    <scope>NUCLEOTIDE SEQUENCE [LARGE SCALE GENOMIC DNA]</scope>
    <source>
        <strain evidence="3 4">DSM 45175</strain>
    </source>
</reference>
<dbReference type="PANTHER" id="PTHR23028:SF53">
    <property type="entry name" value="ACYL_TRANSF_3 DOMAIN-CONTAINING PROTEIN"/>
    <property type="match status" value="1"/>
</dbReference>
<keyword evidence="1" id="KW-1133">Transmembrane helix</keyword>
<evidence type="ECO:0000256" key="1">
    <source>
        <dbReference type="SAM" id="Phobius"/>
    </source>
</evidence>